<name>A0A073IWU0_9RHOB</name>
<keyword evidence="2" id="KW-1185">Reference proteome</keyword>
<evidence type="ECO:0000313" key="2">
    <source>
        <dbReference type="Proteomes" id="UP000027746"/>
    </source>
</evidence>
<comment type="caution">
    <text evidence="1">The sequence shown here is derived from an EMBL/GenBank/DDBJ whole genome shotgun (WGS) entry which is preliminary data.</text>
</comment>
<evidence type="ECO:0000313" key="1">
    <source>
        <dbReference type="EMBL" id="KEJ93931.1"/>
    </source>
</evidence>
<proteinExistence type="predicted"/>
<dbReference type="AlphaFoldDB" id="A0A073IWU0"/>
<accession>A0A073IWU0</accession>
<reference evidence="1 2" key="1">
    <citation type="submission" date="2014-01" db="EMBL/GenBank/DDBJ databases">
        <title>Sulfitobacter sp. H3 (MCCC 1A00686) Genome Sequencing.</title>
        <authorList>
            <person name="Lai Q."/>
            <person name="Hong Z."/>
        </authorList>
    </citation>
    <scope>NUCLEOTIDE SEQUENCE [LARGE SCALE GENOMIC DNA]</scope>
    <source>
        <strain evidence="1 2">H3</strain>
    </source>
</reference>
<organism evidence="1 2">
    <name type="scientific">Pseudosulfitobacter pseudonitzschiae</name>
    <dbReference type="NCBI Taxonomy" id="1402135"/>
    <lineage>
        <taxon>Bacteria</taxon>
        <taxon>Pseudomonadati</taxon>
        <taxon>Pseudomonadota</taxon>
        <taxon>Alphaproteobacteria</taxon>
        <taxon>Rhodobacterales</taxon>
        <taxon>Roseobacteraceae</taxon>
        <taxon>Pseudosulfitobacter</taxon>
    </lineage>
</organism>
<gene>
    <name evidence="1" type="ORF">SUH3_12150</name>
</gene>
<dbReference type="RefSeq" id="WP_037931178.1">
    <property type="nucleotide sequence ID" value="NZ_CP054599.1"/>
</dbReference>
<dbReference type="OrthoDB" id="7778116at2"/>
<protein>
    <submittedName>
        <fullName evidence="1">Uncharacterized protein</fullName>
    </submittedName>
</protein>
<dbReference type="EMBL" id="JAMD01000022">
    <property type="protein sequence ID" value="KEJ93931.1"/>
    <property type="molecule type" value="Genomic_DNA"/>
</dbReference>
<dbReference type="Proteomes" id="UP000027746">
    <property type="component" value="Unassembled WGS sequence"/>
</dbReference>
<sequence>MDERAQKDGEKRVRHLLIDQLERLGLMRPAGMAKPAFEAMQDELCQRLAYMTADGLGALAEDMAGRGGGKERDRFPLAARVLERARVIEAPQADASPLIRKVFAARLGEAALAQGFAPELMRWLRSNRQWPSSFVVNGIRDGARENLRRAEDLRASQGRGQELGTGDLAWLEARQAEIARCVQARELGLGDAAGRGGAAA</sequence>
<dbReference type="GeneID" id="68869776"/>